<dbReference type="EMBL" id="CAJNNV010025354">
    <property type="protein sequence ID" value="CAE8614010.1"/>
    <property type="molecule type" value="Genomic_DNA"/>
</dbReference>
<organism evidence="2 3">
    <name type="scientific">Polarella glacialis</name>
    <name type="common">Dinoflagellate</name>
    <dbReference type="NCBI Taxonomy" id="89957"/>
    <lineage>
        <taxon>Eukaryota</taxon>
        <taxon>Sar</taxon>
        <taxon>Alveolata</taxon>
        <taxon>Dinophyceae</taxon>
        <taxon>Suessiales</taxon>
        <taxon>Suessiaceae</taxon>
        <taxon>Polarella</taxon>
    </lineage>
</organism>
<name>A0A813FKQ3_POLGL</name>
<proteinExistence type="predicted"/>
<feature type="transmembrane region" description="Helical" evidence="1">
    <location>
        <begin position="73"/>
        <end position="94"/>
    </location>
</feature>
<dbReference type="Proteomes" id="UP000654075">
    <property type="component" value="Unassembled WGS sequence"/>
</dbReference>
<evidence type="ECO:0000256" key="1">
    <source>
        <dbReference type="SAM" id="Phobius"/>
    </source>
</evidence>
<feature type="transmembrane region" description="Helical" evidence="1">
    <location>
        <begin position="141"/>
        <end position="158"/>
    </location>
</feature>
<dbReference type="AlphaFoldDB" id="A0A813FKQ3"/>
<keyword evidence="3" id="KW-1185">Reference proteome</keyword>
<comment type="caution">
    <text evidence="2">The sequence shown here is derived from an EMBL/GenBank/DDBJ whole genome shotgun (WGS) entry which is preliminary data.</text>
</comment>
<keyword evidence="1" id="KW-0812">Transmembrane</keyword>
<feature type="transmembrane region" description="Helical" evidence="1">
    <location>
        <begin position="179"/>
        <end position="199"/>
    </location>
</feature>
<accession>A0A813FKQ3</accession>
<feature type="transmembrane region" description="Helical" evidence="1">
    <location>
        <begin position="6"/>
        <end position="25"/>
    </location>
</feature>
<sequence length="250" mass="27942">MYATVGGGQMVVLLIAVAFSMRYFWDIEKSAHIFADIQDLAFQLHGLNATHVPAIAALRAHVVANYLDHATVFRVHVLTTGLAWAIMPFQIWASFRKESYSRHRQLGWAAASLLSVGMFTSFFIARPMRECAEGGGMTSEVGFYGMAVATSLCAFMGIKRITEEPKDVDQHRVWMVRAYGCMWGSFFWFRIWMVVFLPILPPNEYPHGLGLISNLSWMVGWIGADLALSFADTKQATPSAQRTIAHAKAE</sequence>
<evidence type="ECO:0000313" key="3">
    <source>
        <dbReference type="Proteomes" id="UP000654075"/>
    </source>
</evidence>
<evidence type="ECO:0000313" key="2">
    <source>
        <dbReference type="EMBL" id="CAE8614010.1"/>
    </source>
</evidence>
<reference evidence="2" key="1">
    <citation type="submission" date="2021-02" db="EMBL/GenBank/DDBJ databases">
        <authorList>
            <person name="Dougan E. K."/>
            <person name="Rhodes N."/>
            <person name="Thang M."/>
            <person name="Chan C."/>
        </authorList>
    </citation>
    <scope>NUCLEOTIDE SEQUENCE</scope>
</reference>
<keyword evidence="1" id="KW-1133">Transmembrane helix</keyword>
<gene>
    <name evidence="2" type="ORF">PGLA1383_LOCUS31747</name>
</gene>
<protein>
    <submittedName>
        <fullName evidence="2">Uncharacterized protein</fullName>
    </submittedName>
</protein>
<dbReference type="Pfam" id="PF10067">
    <property type="entry name" value="DUF2306"/>
    <property type="match status" value="1"/>
</dbReference>
<dbReference type="InterPro" id="IPR018750">
    <property type="entry name" value="DUF2306_membrane"/>
</dbReference>
<feature type="transmembrane region" description="Helical" evidence="1">
    <location>
        <begin position="106"/>
        <end position="125"/>
    </location>
</feature>
<keyword evidence="1" id="KW-0472">Membrane</keyword>